<dbReference type="Proteomes" id="UP000011602">
    <property type="component" value="Unassembled WGS sequence"/>
</dbReference>
<feature type="transmembrane region" description="Helical" evidence="2">
    <location>
        <begin position="121"/>
        <end position="140"/>
    </location>
</feature>
<feature type="domain" description="DUF7322" evidence="3">
    <location>
        <begin position="83"/>
        <end position="142"/>
    </location>
</feature>
<comment type="caution">
    <text evidence="4">The sequence shown here is derived from an EMBL/GenBank/DDBJ whole genome shotgun (WGS) entry which is preliminary data.</text>
</comment>
<evidence type="ECO:0000256" key="1">
    <source>
        <dbReference type="SAM" id="MobiDB-lite"/>
    </source>
</evidence>
<dbReference type="EMBL" id="AOHZ01000075">
    <property type="protein sequence ID" value="ELY52593.1"/>
    <property type="molecule type" value="Genomic_DNA"/>
</dbReference>
<feature type="compositionally biased region" description="Acidic residues" evidence="1">
    <location>
        <begin position="30"/>
        <end position="43"/>
    </location>
</feature>
<keyword evidence="2" id="KW-0472">Membrane</keyword>
<protein>
    <recommendedName>
        <fullName evidence="3">DUF7322 domain-containing protein</fullName>
    </recommendedName>
</protein>
<feature type="compositionally biased region" description="Basic and acidic residues" evidence="1">
    <location>
        <begin position="17"/>
        <end position="29"/>
    </location>
</feature>
<dbReference type="InterPro" id="IPR055746">
    <property type="entry name" value="DUF7322"/>
</dbReference>
<keyword evidence="2" id="KW-1133">Transmembrane helix</keyword>
<dbReference type="AlphaFoldDB" id="L9WW80"/>
<evidence type="ECO:0000313" key="5">
    <source>
        <dbReference type="Proteomes" id="UP000011602"/>
    </source>
</evidence>
<evidence type="ECO:0000313" key="4">
    <source>
        <dbReference type="EMBL" id="ELY52593.1"/>
    </source>
</evidence>
<dbReference type="Pfam" id="PF24008">
    <property type="entry name" value="DUF7322"/>
    <property type="match status" value="1"/>
</dbReference>
<dbReference type="STRING" id="1227499.C493_16130"/>
<feature type="compositionally biased region" description="Acidic residues" evidence="1">
    <location>
        <begin position="69"/>
        <end position="78"/>
    </location>
</feature>
<proteinExistence type="predicted"/>
<name>L9WW80_9EURY</name>
<feature type="region of interest" description="Disordered" evidence="1">
    <location>
        <begin position="1"/>
        <end position="78"/>
    </location>
</feature>
<organism evidence="4 5">
    <name type="scientific">Natronolimnohabitans innermongolicus JCM 12255</name>
    <dbReference type="NCBI Taxonomy" id="1227499"/>
    <lineage>
        <taxon>Archaea</taxon>
        <taxon>Methanobacteriati</taxon>
        <taxon>Methanobacteriota</taxon>
        <taxon>Stenosarchaea group</taxon>
        <taxon>Halobacteria</taxon>
        <taxon>Halobacteriales</taxon>
        <taxon>Natrialbaceae</taxon>
        <taxon>Natronolimnohabitans</taxon>
    </lineage>
</organism>
<dbReference type="eggNOG" id="arCOG06289">
    <property type="taxonomic scope" value="Archaea"/>
</dbReference>
<feature type="transmembrane region" description="Helical" evidence="2">
    <location>
        <begin position="91"/>
        <end position="115"/>
    </location>
</feature>
<keyword evidence="5" id="KW-1185">Reference proteome</keyword>
<sequence length="155" mass="16320">MDDPIVDVGRTVLGSNRVRETVSPDRPGDDDPLDDPFADDPFEDPLGGDPLEDPFADDPLEEPLGGDGGDGESDADIEEALDEISQPTLRAVLVVGAFLHVGVFAVGLGLLFLLFRGRWTLGGGLVIGGALALGIAAASYRRYRTRNEGADATDD</sequence>
<keyword evidence="2" id="KW-0812">Transmembrane</keyword>
<evidence type="ECO:0000259" key="3">
    <source>
        <dbReference type="Pfam" id="PF24008"/>
    </source>
</evidence>
<evidence type="ECO:0000256" key="2">
    <source>
        <dbReference type="SAM" id="Phobius"/>
    </source>
</evidence>
<feature type="compositionally biased region" description="Acidic residues" evidence="1">
    <location>
        <begin position="50"/>
        <end position="61"/>
    </location>
</feature>
<accession>L9WW80</accession>
<gene>
    <name evidence="4" type="ORF">C493_16130</name>
</gene>
<reference evidence="4 5" key="1">
    <citation type="journal article" date="2014" name="PLoS Genet.">
        <title>Phylogenetically driven sequencing of extremely halophilic archaea reveals strategies for static and dynamic osmo-response.</title>
        <authorList>
            <person name="Becker E.A."/>
            <person name="Seitzer P.M."/>
            <person name="Tritt A."/>
            <person name="Larsen D."/>
            <person name="Krusor M."/>
            <person name="Yao A.I."/>
            <person name="Wu D."/>
            <person name="Madern D."/>
            <person name="Eisen J.A."/>
            <person name="Darling A.E."/>
            <person name="Facciotti M.T."/>
        </authorList>
    </citation>
    <scope>NUCLEOTIDE SEQUENCE [LARGE SCALE GENOMIC DNA]</scope>
    <source>
        <strain evidence="4 5">JCM 12255</strain>
    </source>
</reference>